<dbReference type="EMBL" id="KN832974">
    <property type="protein sequence ID" value="KIM89924.1"/>
    <property type="molecule type" value="Genomic_DNA"/>
</dbReference>
<dbReference type="Proteomes" id="UP000054166">
    <property type="component" value="Unassembled WGS sequence"/>
</dbReference>
<reference evidence="2" key="2">
    <citation type="submission" date="2015-01" db="EMBL/GenBank/DDBJ databases">
        <title>Evolutionary Origins and Diversification of the Mycorrhizal Mutualists.</title>
        <authorList>
            <consortium name="DOE Joint Genome Institute"/>
            <consortium name="Mycorrhizal Genomics Consortium"/>
            <person name="Kohler A."/>
            <person name="Kuo A."/>
            <person name="Nagy L.G."/>
            <person name="Floudas D."/>
            <person name="Copeland A."/>
            <person name="Barry K.W."/>
            <person name="Cichocki N."/>
            <person name="Veneault-Fourrey C."/>
            <person name="LaButti K."/>
            <person name="Lindquist E.A."/>
            <person name="Lipzen A."/>
            <person name="Lundell T."/>
            <person name="Morin E."/>
            <person name="Murat C."/>
            <person name="Riley R."/>
            <person name="Ohm R."/>
            <person name="Sun H."/>
            <person name="Tunlid A."/>
            <person name="Henrissat B."/>
            <person name="Grigoriev I.V."/>
            <person name="Hibbett D.S."/>
            <person name="Martin F."/>
        </authorList>
    </citation>
    <scope>NUCLEOTIDE SEQUENCE [LARGE SCALE GENOMIC DNA]</scope>
    <source>
        <strain evidence="2">F 1598</strain>
    </source>
</reference>
<name>A0A0C3GE04_PILCF</name>
<protein>
    <submittedName>
        <fullName evidence="1">Uncharacterized protein</fullName>
    </submittedName>
</protein>
<dbReference type="HOGENOM" id="CLU_2671914_0_0_1"/>
<dbReference type="InParanoid" id="A0A0C3GE04"/>
<proteinExistence type="predicted"/>
<gene>
    <name evidence="1" type="ORF">PILCRDRAFT_812707</name>
</gene>
<evidence type="ECO:0000313" key="2">
    <source>
        <dbReference type="Proteomes" id="UP000054166"/>
    </source>
</evidence>
<dbReference type="AlphaFoldDB" id="A0A0C3GE04"/>
<evidence type="ECO:0000313" key="1">
    <source>
        <dbReference type="EMBL" id="KIM89924.1"/>
    </source>
</evidence>
<sequence length="75" mass="8749">MALRSYSPDVILNIFGILAYLDRYSRWRVHDFPTASFLTSAWLYRRINIISNYSVGLFNWTIPDGQVLTGFKESN</sequence>
<keyword evidence="2" id="KW-1185">Reference proteome</keyword>
<accession>A0A0C3GE04</accession>
<reference evidence="1 2" key="1">
    <citation type="submission" date="2014-04" db="EMBL/GenBank/DDBJ databases">
        <authorList>
            <consortium name="DOE Joint Genome Institute"/>
            <person name="Kuo A."/>
            <person name="Tarkka M."/>
            <person name="Buscot F."/>
            <person name="Kohler A."/>
            <person name="Nagy L.G."/>
            <person name="Floudas D."/>
            <person name="Copeland A."/>
            <person name="Barry K.W."/>
            <person name="Cichocki N."/>
            <person name="Veneault-Fourrey C."/>
            <person name="LaButti K."/>
            <person name="Lindquist E.A."/>
            <person name="Lipzen A."/>
            <person name="Lundell T."/>
            <person name="Morin E."/>
            <person name="Murat C."/>
            <person name="Sun H."/>
            <person name="Tunlid A."/>
            <person name="Henrissat B."/>
            <person name="Grigoriev I.V."/>
            <person name="Hibbett D.S."/>
            <person name="Martin F."/>
            <person name="Nordberg H.P."/>
            <person name="Cantor M.N."/>
            <person name="Hua S.X."/>
        </authorList>
    </citation>
    <scope>NUCLEOTIDE SEQUENCE [LARGE SCALE GENOMIC DNA]</scope>
    <source>
        <strain evidence="1 2">F 1598</strain>
    </source>
</reference>
<organism evidence="1 2">
    <name type="scientific">Piloderma croceum (strain F 1598)</name>
    <dbReference type="NCBI Taxonomy" id="765440"/>
    <lineage>
        <taxon>Eukaryota</taxon>
        <taxon>Fungi</taxon>
        <taxon>Dikarya</taxon>
        <taxon>Basidiomycota</taxon>
        <taxon>Agaricomycotina</taxon>
        <taxon>Agaricomycetes</taxon>
        <taxon>Agaricomycetidae</taxon>
        <taxon>Atheliales</taxon>
        <taxon>Atheliaceae</taxon>
        <taxon>Piloderma</taxon>
    </lineage>
</organism>